<evidence type="ECO:0000313" key="6">
    <source>
        <dbReference type="Proteomes" id="UP000699691"/>
    </source>
</evidence>
<feature type="compositionally biased region" description="Gly residues" evidence="4">
    <location>
        <begin position="110"/>
        <end position="121"/>
    </location>
</feature>
<dbReference type="NCBIfam" id="TIGR00621">
    <property type="entry name" value="ssb"/>
    <property type="match status" value="1"/>
</dbReference>
<dbReference type="SUPFAM" id="SSF50249">
    <property type="entry name" value="Nucleic acid-binding proteins"/>
    <property type="match status" value="1"/>
</dbReference>
<accession>A0A955LV73</accession>
<comment type="subunit">
    <text evidence="2">Homotetramer.</text>
</comment>
<dbReference type="PROSITE" id="PS50935">
    <property type="entry name" value="SSB"/>
    <property type="match status" value="1"/>
</dbReference>
<dbReference type="Pfam" id="PF00436">
    <property type="entry name" value="SSB"/>
    <property type="match status" value="1"/>
</dbReference>
<dbReference type="CDD" id="cd04496">
    <property type="entry name" value="SSB_OBF"/>
    <property type="match status" value="1"/>
</dbReference>
<proteinExistence type="inferred from homology"/>
<evidence type="ECO:0000256" key="3">
    <source>
        <dbReference type="PIRNR" id="PIRNR002070"/>
    </source>
</evidence>
<gene>
    <name evidence="5" type="ORF">KC573_00300</name>
</gene>
<dbReference type="InterPro" id="IPR000424">
    <property type="entry name" value="Primosome_PriB/ssb"/>
</dbReference>
<dbReference type="Gene3D" id="2.40.50.140">
    <property type="entry name" value="Nucleic acid-binding proteins"/>
    <property type="match status" value="1"/>
</dbReference>
<dbReference type="GO" id="GO:0006260">
    <property type="term" value="P:DNA replication"/>
    <property type="evidence" value="ECO:0007669"/>
    <property type="project" value="InterPro"/>
</dbReference>
<evidence type="ECO:0000256" key="2">
    <source>
        <dbReference type="HAMAP-Rule" id="MF_00984"/>
    </source>
</evidence>
<name>A0A955LV73_UNCKA</name>
<comment type="caution">
    <text evidence="2">Lacks conserved residue(s) required for the propagation of feature annotation.</text>
</comment>
<organism evidence="5 6">
    <name type="scientific">candidate division WWE3 bacterium</name>
    <dbReference type="NCBI Taxonomy" id="2053526"/>
    <lineage>
        <taxon>Bacteria</taxon>
        <taxon>Katanobacteria</taxon>
    </lineage>
</organism>
<dbReference type="GO" id="GO:0003697">
    <property type="term" value="F:single-stranded DNA binding"/>
    <property type="evidence" value="ECO:0007669"/>
    <property type="project" value="UniProtKB-UniRule"/>
</dbReference>
<feature type="region of interest" description="Disordered" evidence="4">
    <location>
        <begin position="108"/>
        <end position="142"/>
    </location>
</feature>
<dbReference type="PIRSF" id="PIRSF002070">
    <property type="entry name" value="SSB"/>
    <property type="match status" value="1"/>
</dbReference>
<dbReference type="PANTHER" id="PTHR10302:SF0">
    <property type="entry name" value="SINGLE-STRANDED DNA-BINDING PROTEIN, MITOCHONDRIAL"/>
    <property type="match status" value="1"/>
</dbReference>
<dbReference type="Proteomes" id="UP000699691">
    <property type="component" value="Unassembled WGS sequence"/>
</dbReference>
<dbReference type="InterPro" id="IPR012340">
    <property type="entry name" value="NA-bd_OB-fold"/>
</dbReference>
<reference evidence="5" key="2">
    <citation type="journal article" date="2021" name="Microbiome">
        <title>Successional dynamics and alternative stable states in a saline activated sludge microbial community over 9 years.</title>
        <authorList>
            <person name="Wang Y."/>
            <person name="Ye J."/>
            <person name="Ju F."/>
            <person name="Liu L."/>
            <person name="Boyd J.A."/>
            <person name="Deng Y."/>
            <person name="Parks D.H."/>
            <person name="Jiang X."/>
            <person name="Yin X."/>
            <person name="Woodcroft B.J."/>
            <person name="Tyson G.W."/>
            <person name="Hugenholtz P."/>
            <person name="Polz M.F."/>
            <person name="Zhang T."/>
        </authorList>
    </citation>
    <scope>NUCLEOTIDE SEQUENCE</scope>
    <source>
        <strain evidence="5">HKST-UBA02</strain>
    </source>
</reference>
<dbReference type="EMBL" id="JAGQKY010000006">
    <property type="protein sequence ID" value="MCA9397247.1"/>
    <property type="molecule type" value="Genomic_DNA"/>
</dbReference>
<reference evidence="5" key="1">
    <citation type="submission" date="2020-04" db="EMBL/GenBank/DDBJ databases">
        <authorList>
            <person name="Zhang T."/>
        </authorList>
    </citation>
    <scope>NUCLEOTIDE SEQUENCE</scope>
    <source>
        <strain evidence="5">HKST-UBA02</strain>
    </source>
</reference>
<dbReference type="PANTHER" id="PTHR10302">
    <property type="entry name" value="SINGLE-STRANDED DNA-BINDING PROTEIN"/>
    <property type="match status" value="1"/>
</dbReference>
<evidence type="ECO:0000313" key="5">
    <source>
        <dbReference type="EMBL" id="MCA9397247.1"/>
    </source>
</evidence>
<protein>
    <recommendedName>
        <fullName evidence="2 3">Single-stranded DNA-binding protein</fullName>
        <shortName evidence="2">SSB</shortName>
    </recommendedName>
</protein>
<keyword evidence="1 2" id="KW-0238">DNA-binding</keyword>
<evidence type="ECO:0000256" key="4">
    <source>
        <dbReference type="SAM" id="MobiDB-lite"/>
    </source>
</evidence>
<sequence>MAGWHQTIIVGNVGRIDDPGLRYTQSGIAVMSFSVAVTEKWGKGNERQEKTTWYKVSMWRGLAEALAQYITVGTQVMVVGNVETDAYMNNNNQPAASLKLTARDIQLLGTKGGNGNSGGGNRQESDNDFGPPPPYESDDIPF</sequence>
<evidence type="ECO:0000256" key="1">
    <source>
        <dbReference type="ARBA" id="ARBA00023125"/>
    </source>
</evidence>
<comment type="caution">
    <text evidence="5">The sequence shown here is derived from an EMBL/GenBank/DDBJ whole genome shotgun (WGS) entry which is preliminary data.</text>
</comment>
<dbReference type="HAMAP" id="MF_00984">
    <property type="entry name" value="SSB"/>
    <property type="match status" value="1"/>
</dbReference>
<dbReference type="AlphaFoldDB" id="A0A955LV73"/>
<dbReference type="GO" id="GO:0009295">
    <property type="term" value="C:nucleoid"/>
    <property type="evidence" value="ECO:0007669"/>
    <property type="project" value="TreeGrafter"/>
</dbReference>
<dbReference type="InterPro" id="IPR011344">
    <property type="entry name" value="ssDNA-bd"/>
</dbReference>